<evidence type="ECO:0000313" key="7">
    <source>
        <dbReference type="EMBL" id="CAK7937582.1"/>
    </source>
</evidence>
<keyword evidence="4 5" id="KW-0413">Isomerase</keyword>
<dbReference type="GO" id="GO:0005737">
    <property type="term" value="C:cytoplasm"/>
    <property type="evidence" value="ECO:0007669"/>
    <property type="project" value="TreeGrafter"/>
</dbReference>
<dbReference type="GO" id="GO:0047938">
    <property type="term" value="F:glucose-6-phosphate 1-epimerase activity"/>
    <property type="evidence" value="ECO:0007669"/>
    <property type="project" value="UniProtKB-UniRule"/>
</dbReference>
<dbReference type="GO" id="GO:0005975">
    <property type="term" value="P:carbohydrate metabolic process"/>
    <property type="evidence" value="ECO:0007669"/>
    <property type="project" value="InterPro"/>
</dbReference>
<name>A0AAV1UV68_9STRA</name>
<evidence type="ECO:0000256" key="6">
    <source>
        <dbReference type="SAM" id="SignalP"/>
    </source>
</evidence>
<keyword evidence="6" id="KW-0732">Signal</keyword>
<dbReference type="PANTHER" id="PTHR11122">
    <property type="entry name" value="APOSPORY-ASSOCIATED PROTEIN C-RELATED"/>
    <property type="match status" value="1"/>
</dbReference>
<accession>A0AAV1UV68</accession>
<evidence type="ECO:0000256" key="1">
    <source>
        <dbReference type="ARBA" id="ARBA00001096"/>
    </source>
</evidence>
<comment type="caution">
    <text evidence="7">The sequence shown here is derived from an EMBL/GenBank/DDBJ whole genome shotgun (WGS) entry which is preliminary data.</text>
</comment>
<organism evidence="7 8">
    <name type="scientific">Peronospora matthiolae</name>
    <dbReference type="NCBI Taxonomy" id="2874970"/>
    <lineage>
        <taxon>Eukaryota</taxon>
        <taxon>Sar</taxon>
        <taxon>Stramenopiles</taxon>
        <taxon>Oomycota</taxon>
        <taxon>Peronosporomycetes</taxon>
        <taxon>Peronosporales</taxon>
        <taxon>Peronosporaceae</taxon>
        <taxon>Peronospora</taxon>
    </lineage>
</organism>
<evidence type="ECO:0000256" key="2">
    <source>
        <dbReference type="ARBA" id="ARBA00005866"/>
    </source>
</evidence>
<dbReference type="SUPFAM" id="SSF74650">
    <property type="entry name" value="Galactose mutarotase-like"/>
    <property type="match status" value="1"/>
</dbReference>
<evidence type="ECO:0000313" key="8">
    <source>
        <dbReference type="Proteomes" id="UP001162060"/>
    </source>
</evidence>
<evidence type="ECO:0000256" key="3">
    <source>
        <dbReference type="ARBA" id="ARBA00012083"/>
    </source>
</evidence>
<dbReference type="InterPro" id="IPR011013">
    <property type="entry name" value="Gal_mutarotase_sf_dom"/>
</dbReference>
<dbReference type="EC" id="5.1.3.15" evidence="3 5"/>
<sequence>MICSLLLKTAALVSSTLLTSVGSTYVSQGGVVALSHPSGSFAKMSTHGATVFSFSPAYDPYGDVLVMSNDSVYDGIKPLSGGITVVFPNRDVSKDYPVPELGFARVSKWTLENVDLTSDKNSYSSAMFRLESSENTRRMWPFDFRLVYEVRLYSTCLESELTVMNIGSKGMVFQALLNNHFYVNDVRDDGVEVSGLQGVEYFDRVTGKTQNDMRESFGIMSRVDNLYKDVKNDVTATIKGAGYTKKVVVEKSALLHTGTVPPVPLSTDCVVSNPWNKDTKSDFSNEEYIHLVAIGVGTVSGKVGVLPDDSYTLNQVIKVSRYP</sequence>
<dbReference type="InterPro" id="IPR014718">
    <property type="entry name" value="GH-type_carb-bd"/>
</dbReference>
<dbReference type="AlphaFoldDB" id="A0AAV1UV68"/>
<gene>
    <name evidence="7" type="ORF">PM001_LOCUS22732</name>
</gene>
<dbReference type="PANTHER" id="PTHR11122:SF13">
    <property type="entry name" value="GLUCOSE-6-PHOSPHATE 1-EPIMERASE"/>
    <property type="match status" value="1"/>
</dbReference>
<dbReference type="GO" id="GO:0030246">
    <property type="term" value="F:carbohydrate binding"/>
    <property type="evidence" value="ECO:0007669"/>
    <property type="project" value="UniProtKB-UniRule"/>
</dbReference>
<dbReference type="InterPro" id="IPR008183">
    <property type="entry name" value="Aldose_1/G6P_1-epimerase"/>
</dbReference>
<comment type="similarity">
    <text evidence="2 5">Belongs to the glucose-6-phosphate 1-epimerase family.</text>
</comment>
<feature type="chain" id="PRO_5043370895" description="glucose-6-phosphate 1-epimerase" evidence="6">
    <location>
        <begin position="16"/>
        <end position="323"/>
    </location>
</feature>
<dbReference type="PIRSF" id="PIRSF016020">
    <property type="entry name" value="PHexose_mutarotase"/>
    <property type="match status" value="1"/>
</dbReference>
<evidence type="ECO:0000256" key="5">
    <source>
        <dbReference type="PIRNR" id="PIRNR016020"/>
    </source>
</evidence>
<dbReference type="EMBL" id="CAKLBY020000227">
    <property type="protein sequence ID" value="CAK7937582.1"/>
    <property type="molecule type" value="Genomic_DNA"/>
</dbReference>
<proteinExistence type="inferred from homology"/>
<dbReference type="InterPro" id="IPR025532">
    <property type="entry name" value="G6P_1-epimerase"/>
</dbReference>
<dbReference type="Proteomes" id="UP001162060">
    <property type="component" value="Unassembled WGS sequence"/>
</dbReference>
<comment type="catalytic activity">
    <reaction evidence="1">
        <text>alpha-D-glucose 6-phosphate = beta-D-glucose 6-phosphate</text>
        <dbReference type="Rhea" id="RHEA:16249"/>
        <dbReference type="ChEBI" id="CHEBI:58225"/>
        <dbReference type="ChEBI" id="CHEBI:58247"/>
        <dbReference type="EC" id="5.1.3.15"/>
    </reaction>
</comment>
<dbReference type="Pfam" id="PF01263">
    <property type="entry name" value="Aldose_epim"/>
    <property type="match status" value="1"/>
</dbReference>
<evidence type="ECO:0000256" key="4">
    <source>
        <dbReference type="ARBA" id="ARBA00023235"/>
    </source>
</evidence>
<dbReference type="Gene3D" id="2.70.98.10">
    <property type="match status" value="1"/>
</dbReference>
<feature type="signal peptide" evidence="6">
    <location>
        <begin position="1"/>
        <end position="15"/>
    </location>
</feature>
<reference evidence="7" key="1">
    <citation type="submission" date="2024-01" db="EMBL/GenBank/DDBJ databases">
        <authorList>
            <person name="Webb A."/>
        </authorList>
    </citation>
    <scope>NUCLEOTIDE SEQUENCE</scope>
    <source>
        <strain evidence="7">Pm1</strain>
    </source>
</reference>
<protein>
    <recommendedName>
        <fullName evidence="3 5">glucose-6-phosphate 1-epimerase</fullName>
        <ecNumber evidence="3 5">5.1.3.15</ecNumber>
    </recommendedName>
</protein>